<protein>
    <submittedName>
        <fullName evidence="2">PTS sugar transporter subunit IIA</fullName>
    </submittedName>
</protein>
<evidence type="ECO:0000313" key="3">
    <source>
        <dbReference type="Proteomes" id="UP000674938"/>
    </source>
</evidence>
<dbReference type="Gene3D" id="3.40.930.10">
    <property type="entry name" value="Mannitol-specific EII, Chain A"/>
    <property type="match status" value="1"/>
</dbReference>
<gene>
    <name evidence="2" type="ORF">I6N95_02885</name>
</gene>
<dbReference type="AlphaFoldDB" id="A0A940P2P8"/>
<organism evidence="2 3">
    <name type="scientific">Vagococcus allomyrinae</name>
    <dbReference type="NCBI Taxonomy" id="2794353"/>
    <lineage>
        <taxon>Bacteria</taxon>
        <taxon>Bacillati</taxon>
        <taxon>Bacillota</taxon>
        <taxon>Bacilli</taxon>
        <taxon>Lactobacillales</taxon>
        <taxon>Enterococcaceae</taxon>
        <taxon>Vagococcus</taxon>
    </lineage>
</organism>
<keyword evidence="2" id="KW-0813">Transport</keyword>
<dbReference type="InterPro" id="IPR051541">
    <property type="entry name" value="PTS_SugarTrans_NitroReg"/>
</dbReference>
<feature type="domain" description="PTS EIIA type-2" evidence="1">
    <location>
        <begin position="1"/>
        <end position="148"/>
    </location>
</feature>
<dbReference type="Pfam" id="PF00359">
    <property type="entry name" value="PTS_EIIA_2"/>
    <property type="match status" value="1"/>
</dbReference>
<comment type="caution">
    <text evidence="2">The sequence shown here is derived from an EMBL/GenBank/DDBJ whole genome shotgun (WGS) entry which is preliminary data.</text>
</comment>
<reference evidence="2" key="1">
    <citation type="submission" date="2020-12" db="EMBL/GenBank/DDBJ databases">
        <title>Vagococcus allomyrinae sp. nov. and Enterococcus lavae sp. nov., isolated from the larvae of Allomyrina dichotoma.</title>
        <authorList>
            <person name="Lee S.D."/>
        </authorList>
    </citation>
    <scope>NUCLEOTIDE SEQUENCE</scope>
    <source>
        <strain evidence="2">BWB3-3</strain>
    </source>
</reference>
<dbReference type="PANTHER" id="PTHR47738">
    <property type="entry name" value="PTS SYSTEM FRUCTOSE-LIKE EIIA COMPONENT-RELATED"/>
    <property type="match status" value="1"/>
</dbReference>
<keyword evidence="3" id="KW-1185">Reference proteome</keyword>
<proteinExistence type="predicted"/>
<dbReference type="PANTHER" id="PTHR47738:SF3">
    <property type="entry name" value="PHOSPHOTRANSFERASE SYSTEM MANNITOL_FRUCTOSE-SPECIFIC IIA DOMAIN CONTAINING PROTEIN"/>
    <property type="match status" value="1"/>
</dbReference>
<dbReference type="Proteomes" id="UP000674938">
    <property type="component" value="Unassembled WGS sequence"/>
</dbReference>
<dbReference type="InterPro" id="IPR002178">
    <property type="entry name" value="PTS_EIIA_type-2_dom"/>
</dbReference>
<name>A0A940P2P8_9ENTE</name>
<dbReference type="RefSeq" id="WP_209524853.1">
    <property type="nucleotide sequence ID" value="NZ_JAEEGA010000002.1"/>
</dbReference>
<evidence type="ECO:0000259" key="1">
    <source>
        <dbReference type="PROSITE" id="PS51094"/>
    </source>
</evidence>
<keyword evidence="2" id="KW-0762">Sugar transport</keyword>
<dbReference type="EMBL" id="JAEEGA010000002">
    <property type="protein sequence ID" value="MBP1039950.1"/>
    <property type="molecule type" value="Genomic_DNA"/>
</dbReference>
<accession>A0A940P2P8</accession>
<sequence length="151" mass="16987">MFFDKEVFFFQLDVSTKEEVFEKMAAALLAKELVTVDYLEGVKEREVVFPTGLPTLPYGVAIPHTDGERVLEPQIGFASLKQPVNFRVMGSETETIDVKIVFMLALKKADDQLEILQKLIDLVQAEESVKRLGECHSSAEFKQIIHEIGLG</sequence>
<dbReference type="SUPFAM" id="SSF55804">
    <property type="entry name" value="Phoshotransferase/anion transport protein"/>
    <property type="match status" value="1"/>
</dbReference>
<dbReference type="InterPro" id="IPR016152">
    <property type="entry name" value="PTrfase/Anion_transptr"/>
</dbReference>
<dbReference type="PROSITE" id="PS51094">
    <property type="entry name" value="PTS_EIIA_TYPE_2"/>
    <property type="match status" value="1"/>
</dbReference>
<evidence type="ECO:0000313" key="2">
    <source>
        <dbReference type="EMBL" id="MBP1039950.1"/>
    </source>
</evidence>
<dbReference type="CDD" id="cd00211">
    <property type="entry name" value="PTS_IIA_fru"/>
    <property type="match status" value="1"/>
</dbReference>